<evidence type="ECO:0000256" key="1">
    <source>
        <dbReference type="ARBA" id="ARBA00044755"/>
    </source>
</evidence>
<protein>
    <submittedName>
        <fullName evidence="2">Protein CcmA, bactofilin family</fullName>
    </submittedName>
</protein>
<name>A0A1N7JSZ0_9BACT</name>
<dbReference type="RefSeq" id="WP_076497712.1">
    <property type="nucleotide sequence ID" value="NZ_FTOP01000001.1"/>
</dbReference>
<dbReference type="PANTHER" id="PTHR35024">
    <property type="entry name" value="HYPOTHETICAL CYTOSOLIC PROTEIN"/>
    <property type="match status" value="1"/>
</dbReference>
<keyword evidence="3" id="KW-1185">Reference proteome</keyword>
<dbReference type="Pfam" id="PF04519">
    <property type="entry name" value="Bactofilin"/>
    <property type="match status" value="1"/>
</dbReference>
<dbReference type="EMBL" id="FTOP01000001">
    <property type="protein sequence ID" value="SIS52324.1"/>
    <property type="molecule type" value="Genomic_DNA"/>
</dbReference>
<dbReference type="Proteomes" id="UP000186026">
    <property type="component" value="Unassembled WGS sequence"/>
</dbReference>
<dbReference type="PANTHER" id="PTHR35024:SF4">
    <property type="entry name" value="POLYMER-FORMING CYTOSKELETAL PROTEIN"/>
    <property type="match status" value="1"/>
</dbReference>
<proteinExistence type="inferred from homology"/>
<dbReference type="InterPro" id="IPR007607">
    <property type="entry name" value="BacA/B"/>
</dbReference>
<dbReference type="AlphaFoldDB" id="A0A1N7JSZ0"/>
<reference evidence="3" key="1">
    <citation type="submission" date="2017-01" db="EMBL/GenBank/DDBJ databases">
        <authorList>
            <person name="Varghese N."/>
            <person name="Submissions S."/>
        </authorList>
    </citation>
    <scope>NUCLEOTIDE SEQUENCE [LARGE SCALE GENOMIC DNA]</scope>
    <source>
        <strain evidence="3">DSM 46698</strain>
    </source>
</reference>
<gene>
    <name evidence="2" type="ORF">SAMN05421761_101232</name>
</gene>
<evidence type="ECO:0000313" key="3">
    <source>
        <dbReference type="Proteomes" id="UP000186026"/>
    </source>
</evidence>
<sequence length="139" mass="14750">MFKKQDDKSVVEMVNSSNVISKETVIKGDIRAQGNIRIEGSVEGTVDSKNKIVIGDSALLIGNLKAVEAEISGKIEGEVHCSGVLFLKKSAIVNGDIFTQKLVVENGATFNGRCQMGEQSKALNGKAKSATPEEEIIAG</sequence>
<organism evidence="2 3">
    <name type="scientific">Belliella pelovolcani</name>
    <dbReference type="NCBI Taxonomy" id="529505"/>
    <lineage>
        <taxon>Bacteria</taxon>
        <taxon>Pseudomonadati</taxon>
        <taxon>Bacteroidota</taxon>
        <taxon>Cytophagia</taxon>
        <taxon>Cytophagales</taxon>
        <taxon>Cyclobacteriaceae</taxon>
        <taxon>Belliella</taxon>
    </lineage>
</organism>
<dbReference type="STRING" id="529505.SAMN05421761_101232"/>
<accession>A0A1N7JSZ0</accession>
<comment type="similarity">
    <text evidence="1">Belongs to the bactofilin family.</text>
</comment>
<evidence type="ECO:0000313" key="2">
    <source>
        <dbReference type="EMBL" id="SIS52324.1"/>
    </source>
</evidence>